<keyword evidence="3" id="KW-1185">Reference proteome</keyword>
<dbReference type="AlphaFoldDB" id="A0ABD0KUN5"/>
<protein>
    <submittedName>
        <fullName evidence="2">Uncharacterized protein</fullName>
    </submittedName>
</protein>
<feature type="region of interest" description="Disordered" evidence="1">
    <location>
        <begin position="43"/>
        <end position="66"/>
    </location>
</feature>
<dbReference type="Proteomes" id="UP001519460">
    <property type="component" value="Unassembled WGS sequence"/>
</dbReference>
<gene>
    <name evidence="2" type="ORF">BaRGS_00018283</name>
</gene>
<feature type="compositionally biased region" description="Basic and acidic residues" evidence="1">
    <location>
        <begin position="50"/>
        <end position="66"/>
    </location>
</feature>
<organism evidence="2 3">
    <name type="scientific">Batillaria attramentaria</name>
    <dbReference type="NCBI Taxonomy" id="370345"/>
    <lineage>
        <taxon>Eukaryota</taxon>
        <taxon>Metazoa</taxon>
        <taxon>Spiralia</taxon>
        <taxon>Lophotrochozoa</taxon>
        <taxon>Mollusca</taxon>
        <taxon>Gastropoda</taxon>
        <taxon>Caenogastropoda</taxon>
        <taxon>Sorbeoconcha</taxon>
        <taxon>Cerithioidea</taxon>
        <taxon>Batillariidae</taxon>
        <taxon>Batillaria</taxon>
    </lineage>
</organism>
<reference evidence="2 3" key="1">
    <citation type="journal article" date="2023" name="Sci. Data">
        <title>Genome assembly of the Korean intertidal mud-creeper Batillaria attramentaria.</title>
        <authorList>
            <person name="Patra A.K."/>
            <person name="Ho P.T."/>
            <person name="Jun S."/>
            <person name="Lee S.J."/>
            <person name="Kim Y."/>
            <person name="Won Y.J."/>
        </authorList>
    </citation>
    <scope>NUCLEOTIDE SEQUENCE [LARGE SCALE GENOMIC DNA]</scope>
    <source>
        <strain evidence="2">Wonlab-2016</strain>
    </source>
</reference>
<evidence type="ECO:0000256" key="1">
    <source>
        <dbReference type="SAM" id="MobiDB-lite"/>
    </source>
</evidence>
<evidence type="ECO:0000313" key="2">
    <source>
        <dbReference type="EMBL" id="KAK7490497.1"/>
    </source>
</evidence>
<sequence>MLVDSLKAVPVNLRIKAVGCLKRNYCLTVIGRDKEENTTILAQSWPEVRTPARPENRQSNNQHDHWSTKGVDLLTYAVNIDTVRTTTQSSRPVIQSCRSVATLTINQPAPEPIKH</sequence>
<proteinExistence type="predicted"/>
<evidence type="ECO:0000313" key="3">
    <source>
        <dbReference type="Proteomes" id="UP001519460"/>
    </source>
</evidence>
<comment type="caution">
    <text evidence="2">The sequence shown here is derived from an EMBL/GenBank/DDBJ whole genome shotgun (WGS) entry which is preliminary data.</text>
</comment>
<dbReference type="EMBL" id="JACVVK020000126">
    <property type="protein sequence ID" value="KAK7490497.1"/>
    <property type="molecule type" value="Genomic_DNA"/>
</dbReference>
<accession>A0ABD0KUN5</accession>
<name>A0ABD0KUN5_9CAEN</name>